<comment type="caution">
    <text evidence="1">The sequence shown here is derived from an EMBL/GenBank/DDBJ whole genome shotgun (WGS) entry which is preliminary data.</text>
</comment>
<dbReference type="Proteomes" id="UP001472677">
    <property type="component" value="Unassembled WGS sequence"/>
</dbReference>
<accession>A0ABR2C0W1</accession>
<organism evidence="1 2">
    <name type="scientific">Hibiscus sabdariffa</name>
    <name type="common">roselle</name>
    <dbReference type="NCBI Taxonomy" id="183260"/>
    <lineage>
        <taxon>Eukaryota</taxon>
        <taxon>Viridiplantae</taxon>
        <taxon>Streptophyta</taxon>
        <taxon>Embryophyta</taxon>
        <taxon>Tracheophyta</taxon>
        <taxon>Spermatophyta</taxon>
        <taxon>Magnoliopsida</taxon>
        <taxon>eudicotyledons</taxon>
        <taxon>Gunneridae</taxon>
        <taxon>Pentapetalae</taxon>
        <taxon>rosids</taxon>
        <taxon>malvids</taxon>
        <taxon>Malvales</taxon>
        <taxon>Malvaceae</taxon>
        <taxon>Malvoideae</taxon>
        <taxon>Hibiscus</taxon>
    </lineage>
</organism>
<sequence>MNVGNNSLPWKLNENTSKPFNGSLFTNIFFTMSKSCWNFYGKSLDSKSLQLARDDSSVDLVNRASLELIALLLISYVRPSISFTRK</sequence>
<name>A0ABR2C0W1_9ROSI</name>
<evidence type="ECO:0000313" key="1">
    <source>
        <dbReference type="EMBL" id="KAK8512975.1"/>
    </source>
</evidence>
<dbReference type="EMBL" id="JBBPBM010000071">
    <property type="protein sequence ID" value="KAK8512975.1"/>
    <property type="molecule type" value="Genomic_DNA"/>
</dbReference>
<keyword evidence="2" id="KW-1185">Reference proteome</keyword>
<proteinExistence type="predicted"/>
<reference evidence="1 2" key="1">
    <citation type="journal article" date="2024" name="G3 (Bethesda)">
        <title>Genome assembly of Hibiscus sabdariffa L. provides insights into metabolisms of medicinal natural products.</title>
        <authorList>
            <person name="Kim T."/>
        </authorList>
    </citation>
    <scope>NUCLEOTIDE SEQUENCE [LARGE SCALE GENOMIC DNA]</scope>
    <source>
        <strain evidence="1">TK-2024</strain>
        <tissue evidence="1">Old leaves</tissue>
    </source>
</reference>
<gene>
    <name evidence="1" type="ORF">V6N12_030383</name>
</gene>
<evidence type="ECO:0000313" key="2">
    <source>
        <dbReference type="Proteomes" id="UP001472677"/>
    </source>
</evidence>
<protein>
    <submittedName>
        <fullName evidence="1">Uncharacterized protein</fullName>
    </submittedName>
</protein>